<sequence length="239" mass="27129">MTTVERIWDYLSLILPVDQRVDIAESTRSVNEFVDATHRLVNSQLRQIHADAMHVQRLFRACDVRWSGVAVQLLFDGKVDDPPDINDTLTFDIYADPLRCHSLVAKMQRDYSFTFHNFRDGFDNHAESILAFPYLSEGNIDSITTLRKRCLTPGYVYIAVNIIGTIEANSRMPVISFETELAHNITIPLLAVSMPSAPDEEQEWHHSTADGTMVPPKHALRISDQNIVIHWPEAEDGSI</sequence>
<accession>A0A164M3E8</accession>
<protein>
    <submittedName>
        <fullName evidence="1">Uncharacterized protein</fullName>
    </submittedName>
</protein>
<gene>
    <name evidence="1" type="ORF">SISNIDRAFT_492072</name>
</gene>
<keyword evidence="2" id="KW-1185">Reference proteome</keyword>
<reference evidence="1 2" key="1">
    <citation type="journal article" date="2016" name="Mol. Biol. Evol.">
        <title>Comparative Genomics of Early-Diverging Mushroom-Forming Fungi Provides Insights into the Origins of Lignocellulose Decay Capabilities.</title>
        <authorList>
            <person name="Nagy L.G."/>
            <person name="Riley R."/>
            <person name="Tritt A."/>
            <person name="Adam C."/>
            <person name="Daum C."/>
            <person name="Floudas D."/>
            <person name="Sun H."/>
            <person name="Yadav J.S."/>
            <person name="Pangilinan J."/>
            <person name="Larsson K.H."/>
            <person name="Matsuura K."/>
            <person name="Barry K."/>
            <person name="Labutti K."/>
            <person name="Kuo R."/>
            <person name="Ohm R.A."/>
            <person name="Bhattacharya S.S."/>
            <person name="Shirouzu T."/>
            <person name="Yoshinaga Y."/>
            <person name="Martin F.M."/>
            <person name="Grigoriev I.V."/>
            <person name="Hibbett D.S."/>
        </authorList>
    </citation>
    <scope>NUCLEOTIDE SEQUENCE [LARGE SCALE GENOMIC DNA]</scope>
    <source>
        <strain evidence="1 2">HHB9708</strain>
    </source>
</reference>
<dbReference type="Proteomes" id="UP000076722">
    <property type="component" value="Unassembled WGS sequence"/>
</dbReference>
<dbReference type="AlphaFoldDB" id="A0A164M3E8"/>
<evidence type="ECO:0000313" key="2">
    <source>
        <dbReference type="Proteomes" id="UP000076722"/>
    </source>
</evidence>
<evidence type="ECO:0000313" key="1">
    <source>
        <dbReference type="EMBL" id="KZS86315.1"/>
    </source>
</evidence>
<name>A0A164M3E8_9AGAM</name>
<dbReference type="EMBL" id="KV419563">
    <property type="protein sequence ID" value="KZS86315.1"/>
    <property type="molecule type" value="Genomic_DNA"/>
</dbReference>
<organism evidence="1 2">
    <name type="scientific">Sistotremastrum niveocremeum HHB9708</name>
    <dbReference type="NCBI Taxonomy" id="1314777"/>
    <lineage>
        <taxon>Eukaryota</taxon>
        <taxon>Fungi</taxon>
        <taxon>Dikarya</taxon>
        <taxon>Basidiomycota</taxon>
        <taxon>Agaricomycotina</taxon>
        <taxon>Agaricomycetes</taxon>
        <taxon>Sistotremastrales</taxon>
        <taxon>Sistotremastraceae</taxon>
        <taxon>Sertulicium</taxon>
        <taxon>Sertulicium niveocremeum</taxon>
    </lineage>
</organism>
<proteinExistence type="predicted"/>